<name>A0A915L9F4_ROMCU</name>
<evidence type="ECO:0000313" key="2">
    <source>
        <dbReference type="WBParaSite" id="nRc.2.0.1.t47053-RA"/>
    </source>
</evidence>
<dbReference type="WBParaSite" id="nRc.2.0.1.t47053-RA">
    <property type="protein sequence ID" value="nRc.2.0.1.t47053-RA"/>
    <property type="gene ID" value="nRc.2.0.1.g47053"/>
</dbReference>
<organism evidence="1 2">
    <name type="scientific">Romanomermis culicivorax</name>
    <name type="common">Nematode worm</name>
    <dbReference type="NCBI Taxonomy" id="13658"/>
    <lineage>
        <taxon>Eukaryota</taxon>
        <taxon>Metazoa</taxon>
        <taxon>Ecdysozoa</taxon>
        <taxon>Nematoda</taxon>
        <taxon>Enoplea</taxon>
        <taxon>Dorylaimia</taxon>
        <taxon>Mermithida</taxon>
        <taxon>Mermithoidea</taxon>
        <taxon>Mermithidae</taxon>
        <taxon>Romanomermis</taxon>
    </lineage>
</organism>
<reference evidence="2" key="1">
    <citation type="submission" date="2022-11" db="UniProtKB">
        <authorList>
            <consortium name="WormBaseParasite"/>
        </authorList>
    </citation>
    <scope>IDENTIFICATION</scope>
</reference>
<accession>A0A915L9F4</accession>
<evidence type="ECO:0000313" key="1">
    <source>
        <dbReference type="Proteomes" id="UP000887565"/>
    </source>
</evidence>
<keyword evidence="1" id="KW-1185">Reference proteome</keyword>
<dbReference type="Proteomes" id="UP000887565">
    <property type="component" value="Unplaced"/>
</dbReference>
<proteinExistence type="predicted"/>
<protein>
    <submittedName>
        <fullName evidence="2">Uncharacterized protein</fullName>
    </submittedName>
</protein>
<sequence>MVLINFFSRLGVRLTMAIHIRARNASLALYQYFCDHYCTTYLERQPPLSHDIAALILGWVASLWAEELGVVDTVHTAHLAFFLYEARGLDNPSPCAADAKTTQQDDSTCSTPTGPHLRHFVLFHLRPRVPVPLPPLS</sequence>
<dbReference type="AlphaFoldDB" id="A0A915L9F4"/>